<proteinExistence type="predicted"/>
<sequence>MAPGDAVSVIHTRFKPLVGPNLVRLSLTWRLQLSSKSSFQKCHTFFRAMCPKALTIAVGATSLQIEPVGIRLGGCWAHMDGSSPWGVFASAGSFGSVDGIDG</sequence>
<evidence type="ECO:0000313" key="1">
    <source>
        <dbReference type="EMBL" id="MBB3209230.1"/>
    </source>
</evidence>
<organism evidence="1 2">
    <name type="scientific">Aporhodopirellula rubra</name>
    <dbReference type="NCBI Taxonomy" id="980271"/>
    <lineage>
        <taxon>Bacteria</taxon>
        <taxon>Pseudomonadati</taxon>
        <taxon>Planctomycetota</taxon>
        <taxon>Planctomycetia</taxon>
        <taxon>Pirellulales</taxon>
        <taxon>Pirellulaceae</taxon>
        <taxon>Aporhodopirellula</taxon>
    </lineage>
</organism>
<keyword evidence="2" id="KW-1185">Reference proteome</keyword>
<dbReference type="AlphaFoldDB" id="A0A7W5H8M3"/>
<comment type="caution">
    <text evidence="1">The sequence shown here is derived from an EMBL/GenBank/DDBJ whole genome shotgun (WGS) entry which is preliminary data.</text>
</comment>
<dbReference type="EMBL" id="JACHXU010000021">
    <property type="protein sequence ID" value="MBB3209230.1"/>
    <property type="molecule type" value="Genomic_DNA"/>
</dbReference>
<evidence type="ECO:0000313" key="2">
    <source>
        <dbReference type="Proteomes" id="UP000536179"/>
    </source>
</evidence>
<protein>
    <submittedName>
        <fullName evidence="1">Uncharacterized protein</fullName>
    </submittedName>
</protein>
<accession>A0A7W5H8M3</accession>
<name>A0A7W5H8M3_9BACT</name>
<dbReference type="Proteomes" id="UP000536179">
    <property type="component" value="Unassembled WGS sequence"/>
</dbReference>
<reference evidence="1 2" key="1">
    <citation type="submission" date="2020-08" db="EMBL/GenBank/DDBJ databases">
        <title>Genomic Encyclopedia of Type Strains, Phase III (KMG-III): the genomes of soil and plant-associated and newly described type strains.</title>
        <authorList>
            <person name="Whitman W."/>
        </authorList>
    </citation>
    <scope>NUCLEOTIDE SEQUENCE [LARGE SCALE GENOMIC DNA]</scope>
    <source>
        <strain evidence="1 2">CECT 8075</strain>
    </source>
</reference>
<gene>
    <name evidence="1" type="ORF">FHS27_005068</name>
</gene>